<reference evidence="1 2" key="1">
    <citation type="submission" date="2019-10" db="EMBL/GenBank/DDBJ databases">
        <title>Nocardia macrotermitis sp. nov. and Nocardia aurantia sp. nov., isolated from the gut of fungus growing-termite Macrotermes natalensis.</title>
        <authorList>
            <person name="Benndorf R."/>
            <person name="Schwitalla J."/>
            <person name="Martin K."/>
            <person name="De Beer W."/>
            <person name="Kaster A.-K."/>
            <person name="Vollmers J."/>
            <person name="Poulsen M."/>
            <person name="Beemelmanns C."/>
        </authorList>
    </citation>
    <scope>NUCLEOTIDE SEQUENCE [LARGE SCALE GENOMIC DNA]</scope>
    <source>
        <strain evidence="1 2">RB20</strain>
    </source>
</reference>
<evidence type="ECO:0000313" key="2">
    <source>
        <dbReference type="Proteomes" id="UP000438448"/>
    </source>
</evidence>
<evidence type="ECO:0000313" key="1">
    <source>
        <dbReference type="EMBL" id="MQY21399.1"/>
    </source>
</evidence>
<organism evidence="1 2">
    <name type="scientific">Nocardia macrotermitis</name>
    <dbReference type="NCBI Taxonomy" id="2585198"/>
    <lineage>
        <taxon>Bacteria</taxon>
        <taxon>Bacillati</taxon>
        <taxon>Actinomycetota</taxon>
        <taxon>Actinomycetes</taxon>
        <taxon>Mycobacteriales</taxon>
        <taxon>Nocardiaceae</taxon>
        <taxon>Nocardia</taxon>
    </lineage>
</organism>
<proteinExistence type="predicted"/>
<gene>
    <name evidence="1" type="ORF">NRB20_45100</name>
</gene>
<name>A0A7K0D6W3_9NOCA</name>
<keyword evidence="2" id="KW-1185">Reference proteome</keyword>
<dbReference type="EMBL" id="WEGK01000010">
    <property type="protein sequence ID" value="MQY21399.1"/>
    <property type="molecule type" value="Genomic_DNA"/>
</dbReference>
<dbReference type="Proteomes" id="UP000438448">
    <property type="component" value="Unassembled WGS sequence"/>
</dbReference>
<comment type="caution">
    <text evidence="1">The sequence shown here is derived from an EMBL/GenBank/DDBJ whole genome shotgun (WGS) entry which is preliminary data.</text>
</comment>
<accession>A0A7K0D6W3</accession>
<protein>
    <submittedName>
        <fullName evidence="1">Uncharacterized protein</fullName>
    </submittedName>
</protein>
<sequence length="102" mass="10637">MLLPSDAADPIAYALGTAVGLDATAIVVYDLAQVDNESALVCDDFDLETVRPPETGLQGTHSVSGPNICSEPSVQVIRAVLHKFSKLGRPTVTARATGAEDD</sequence>
<dbReference type="AlphaFoldDB" id="A0A7K0D6W3"/>